<dbReference type="EMBL" id="JBBBZM010000055">
    <property type="protein sequence ID" value="KAL0636185.1"/>
    <property type="molecule type" value="Genomic_DNA"/>
</dbReference>
<keyword evidence="3" id="KW-0862">Zinc</keyword>
<keyword evidence="8" id="KW-1185">Reference proteome</keyword>
<dbReference type="InterPro" id="IPR002328">
    <property type="entry name" value="ADH_Zn_CS"/>
</dbReference>
<dbReference type="Gene3D" id="3.40.50.720">
    <property type="entry name" value="NAD(P)-binding Rossmann-like Domain"/>
    <property type="match status" value="1"/>
</dbReference>
<evidence type="ECO:0000256" key="4">
    <source>
        <dbReference type="ARBA" id="ARBA00023002"/>
    </source>
</evidence>
<dbReference type="PANTHER" id="PTHR42940:SF3">
    <property type="entry name" value="ALCOHOL DEHYDROGENASE 1-RELATED"/>
    <property type="match status" value="1"/>
</dbReference>
<dbReference type="GO" id="GO:0004022">
    <property type="term" value="F:alcohol dehydrogenase (NAD+) activity"/>
    <property type="evidence" value="ECO:0007669"/>
    <property type="project" value="UniProtKB-EC"/>
</dbReference>
<protein>
    <submittedName>
        <fullName evidence="7">Alcohol dehydrogenase</fullName>
        <ecNumber evidence="7">1.1.1.1</ecNumber>
    </submittedName>
</protein>
<dbReference type="PANTHER" id="PTHR42940">
    <property type="entry name" value="ALCOHOL DEHYDROGENASE 1-RELATED"/>
    <property type="match status" value="1"/>
</dbReference>
<proteinExistence type="predicted"/>
<organism evidence="7 8">
    <name type="scientific">Discina gigas</name>
    <dbReference type="NCBI Taxonomy" id="1032678"/>
    <lineage>
        <taxon>Eukaryota</taxon>
        <taxon>Fungi</taxon>
        <taxon>Dikarya</taxon>
        <taxon>Ascomycota</taxon>
        <taxon>Pezizomycotina</taxon>
        <taxon>Pezizomycetes</taxon>
        <taxon>Pezizales</taxon>
        <taxon>Discinaceae</taxon>
        <taxon>Discina</taxon>
    </lineage>
</organism>
<dbReference type="Proteomes" id="UP001447188">
    <property type="component" value="Unassembled WGS sequence"/>
</dbReference>
<dbReference type="PROSITE" id="PS00059">
    <property type="entry name" value="ADH_ZINC"/>
    <property type="match status" value="1"/>
</dbReference>
<sequence>MSPIVPEKQWAQVFETSGGPIEYKQVPVPTPGPDEVLVNIKYTGVCHTDLHAWKGDWPLDVKLPLIGGHEGAGVVVAVGELVKDIKIGDHAGIKWLNGSCGTCDFCMASDEPLCQKAQLSGYTVDGTFQQYCIGKAAHVARIPKEIPLDAIAPVLCAGITVYKALKESGARPGQTVAITGAGGGLGSLAVSMILFQTE</sequence>
<name>A0ABR3GJU3_9PEZI</name>
<evidence type="ECO:0000256" key="1">
    <source>
        <dbReference type="ARBA" id="ARBA00001947"/>
    </source>
</evidence>
<evidence type="ECO:0000256" key="5">
    <source>
        <dbReference type="ARBA" id="ARBA00023027"/>
    </source>
</evidence>
<dbReference type="InterPro" id="IPR011032">
    <property type="entry name" value="GroES-like_sf"/>
</dbReference>
<evidence type="ECO:0000256" key="2">
    <source>
        <dbReference type="ARBA" id="ARBA00022723"/>
    </source>
</evidence>
<keyword evidence="5" id="KW-0520">NAD</keyword>
<keyword evidence="2" id="KW-0479">Metal-binding</keyword>
<comment type="caution">
    <text evidence="7">The sequence shown here is derived from an EMBL/GenBank/DDBJ whole genome shotgun (WGS) entry which is preliminary data.</text>
</comment>
<accession>A0ABR3GJU3</accession>
<gene>
    <name evidence="7" type="primary">ADH1_1</name>
    <name evidence="7" type="ORF">Q9L58_004860</name>
</gene>
<reference evidence="7 8" key="1">
    <citation type="submission" date="2024-02" db="EMBL/GenBank/DDBJ databases">
        <title>Discinaceae phylogenomics.</title>
        <authorList>
            <person name="Dirks A.C."/>
            <person name="James T.Y."/>
        </authorList>
    </citation>
    <scope>NUCLEOTIDE SEQUENCE [LARGE SCALE GENOMIC DNA]</scope>
    <source>
        <strain evidence="7 8">ACD0624</strain>
    </source>
</reference>
<keyword evidence="4 7" id="KW-0560">Oxidoreductase</keyword>
<feature type="domain" description="Alcohol dehydrogenase-like N-terminal" evidence="6">
    <location>
        <begin position="32"/>
        <end position="144"/>
    </location>
</feature>
<dbReference type="SUPFAM" id="SSF50129">
    <property type="entry name" value="GroES-like"/>
    <property type="match status" value="1"/>
</dbReference>
<dbReference type="EC" id="1.1.1.1" evidence="7"/>
<evidence type="ECO:0000259" key="6">
    <source>
        <dbReference type="Pfam" id="PF08240"/>
    </source>
</evidence>
<evidence type="ECO:0000313" key="7">
    <source>
        <dbReference type="EMBL" id="KAL0636185.1"/>
    </source>
</evidence>
<dbReference type="InterPro" id="IPR013154">
    <property type="entry name" value="ADH-like_N"/>
</dbReference>
<comment type="cofactor">
    <cofactor evidence="1">
        <name>Zn(2+)</name>
        <dbReference type="ChEBI" id="CHEBI:29105"/>
    </cofactor>
</comment>
<evidence type="ECO:0000256" key="3">
    <source>
        <dbReference type="ARBA" id="ARBA00022833"/>
    </source>
</evidence>
<evidence type="ECO:0000313" key="8">
    <source>
        <dbReference type="Proteomes" id="UP001447188"/>
    </source>
</evidence>
<dbReference type="Gene3D" id="3.90.180.10">
    <property type="entry name" value="Medium-chain alcohol dehydrogenases, catalytic domain"/>
    <property type="match status" value="1"/>
</dbReference>
<dbReference type="Pfam" id="PF08240">
    <property type="entry name" value="ADH_N"/>
    <property type="match status" value="1"/>
</dbReference>